<dbReference type="EMBL" id="KN848891">
    <property type="protein sequence ID" value="KIR68093.1"/>
    <property type="molecule type" value="Genomic_DNA"/>
</dbReference>
<gene>
    <name evidence="2" type="ORF">I314_01587</name>
</gene>
<evidence type="ECO:0000256" key="1">
    <source>
        <dbReference type="SAM" id="MobiDB-lite"/>
    </source>
</evidence>
<feature type="region of interest" description="Disordered" evidence="1">
    <location>
        <begin position="121"/>
        <end position="145"/>
    </location>
</feature>
<proteinExistence type="predicted"/>
<organism evidence="2 3">
    <name type="scientific">Cryptococcus bacillisporus CA1873</name>
    <dbReference type="NCBI Taxonomy" id="1296111"/>
    <lineage>
        <taxon>Eukaryota</taxon>
        <taxon>Fungi</taxon>
        <taxon>Dikarya</taxon>
        <taxon>Basidiomycota</taxon>
        <taxon>Agaricomycotina</taxon>
        <taxon>Tremellomycetes</taxon>
        <taxon>Tremellales</taxon>
        <taxon>Cryptococcaceae</taxon>
        <taxon>Cryptococcus</taxon>
        <taxon>Cryptococcus gattii species complex</taxon>
    </lineage>
</organism>
<dbReference type="Proteomes" id="UP000053800">
    <property type="component" value="Unassembled WGS sequence"/>
</dbReference>
<keyword evidence="3" id="KW-1185">Reference proteome</keyword>
<evidence type="ECO:0000313" key="2">
    <source>
        <dbReference type="EMBL" id="KIR68093.1"/>
    </source>
</evidence>
<protein>
    <submittedName>
        <fullName evidence="2">Uncharacterized protein</fullName>
    </submittedName>
</protein>
<name>A0ABR5BGY5_CRYGA</name>
<evidence type="ECO:0000313" key="3">
    <source>
        <dbReference type="Proteomes" id="UP000053800"/>
    </source>
</evidence>
<reference evidence="2 3" key="1">
    <citation type="submission" date="2015-01" db="EMBL/GenBank/DDBJ databases">
        <title>The Genome Sequence of Cryptococcus gattii CA1873.</title>
        <authorList>
            <consortium name="The Broad Institute Genomics Platform"/>
            <person name="Cuomo C."/>
            <person name="Litvintseva A."/>
            <person name="Chen Y."/>
            <person name="Heitman J."/>
            <person name="Sun S."/>
            <person name="Springer D."/>
            <person name="Dromer F."/>
            <person name="Young S."/>
            <person name="Zeng Q."/>
            <person name="Gargeya S."/>
            <person name="Abouelleil A."/>
            <person name="Alvarado L."/>
            <person name="Chapman S.B."/>
            <person name="Gainer-Dewar J."/>
            <person name="Goldberg J."/>
            <person name="Griggs A."/>
            <person name="Gujja S."/>
            <person name="Hansen M."/>
            <person name="Howarth C."/>
            <person name="Imamovic A."/>
            <person name="Larimer J."/>
            <person name="Murphy C."/>
            <person name="Naylor J."/>
            <person name="Pearson M."/>
            <person name="Priest M."/>
            <person name="Roberts A."/>
            <person name="Saif S."/>
            <person name="Shea T."/>
            <person name="Sykes S."/>
            <person name="Wortman J."/>
            <person name="Nusbaum C."/>
            <person name="Birren B."/>
        </authorList>
    </citation>
    <scope>NUCLEOTIDE SEQUENCE [LARGE SCALE GENOMIC DNA]</scope>
    <source>
        <strain evidence="2 3">CA1873</strain>
    </source>
</reference>
<sequence length="145" mass="16659">MPSFSFIQFSLGYHFFRSFFSDLYRRRVYVNPLWRLQIPQIDHPCFFLSDFVSKFAHLLDGQKTSTTTSLQSRGVSYDPTASRVKIQTNRAAPSREEYISNMQGAFKRGAHNIKAHSNAFAFKKGSPEGTPPLEKKGFVRTKKLD</sequence>
<feature type="compositionally biased region" description="Basic and acidic residues" evidence="1">
    <location>
        <begin position="133"/>
        <end position="145"/>
    </location>
</feature>
<accession>A0ABR5BGY5</accession>